<dbReference type="SUPFAM" id="SSF48452">
    <property type="entry name" value="TPR-like"/>
    <property type="match status" value="1"/>
</dbReference>
<accession>A0A9X7W3Z6</accession>
<gene>
    <name evidence="3" type="ORF">JZ786_19625</name>
</gene>
<proteinExistence type="predicted"/>
<dbReference type="PROSITE" id="PS50005">
    <property type="entry name" value="TPR"/>
    <property type="match status" value="1"/>
</dbReference>
<dbReference type="Gene3D" id="1.25.40.10">
    <property type="entry name" value="Tetratricopeptide repeat domain"/>
    <property type="match status" value="1"/>
</dbReference>
<dbReference type="AlphaFoldDB" id="A0A9X7W3Z6"/>
<dbReference type="CDD" id="cd02511">
    <property type="entry name" value="Beta4Glucosyltransferase"/>
    <property type="match status" value="1"/>
</dbReference>
<evidence type="ECO:0000313" key="3">
    <source>
        <dbReference type="EMBL" id="QSO50005.1"/>
    </source>
</evidence>
<dbReference type="Pfam" id="PF00535">
    <property type="entry name" value="Glycos_transf_2"/>
    <property type="match status" value="1"/>
</dbReference>
<dbReference type="PANTHER" id="PTHR43630:SF2">
    <property type="entry name" value="GLYCOSYLTRANSFERASE"/>
    <property type="match status" value="1"/>
</dbReference>
<evidence type="ECO:0000256" key="1">
    <source>
        <dbReference type="PROSITE-ProRule" id="PRU00339"/>
    </source>
</evidence>
<dbReference type="InterPro" id="IPR001173">
    <property type="entry name" value="Glyco_trans_2-like"/>
</dbReference>
<keyword evidence="4" id="KW-1185">Reference proteome</keyword>
<dbReference type="SMART" id="SM00028">
    <property type="entry name" value="TPR"/>
    <property type="match status" value="3"/>
</dbReference>
<evidence type="ECO:0000313" key="4">
    <source>
        <dbReference type="Proteomes" id="UP000663505"/>
    </source>
</evidence>
<sequence>MIAKDERDCIGRCLASVKDVVDEIIVVDTGSKDGTQGICGAHGATVLEFPWNGSFADARNFGLSQASGDWIFFLDADEEVDEADRHKVREVFSFADRSVVNIHLVNYYGKEVDDKKVLEIAHPRLFRNHIGLRFIGNIHEALNVHDVIPDEQTDAFIDAKVHHYGYMDDVVVRKEKISRNLKLLEADLKAGGSPQWTHYNIATEYARLQQYERAYQHVNQAILHFLQQQLMPPSLVYRLKYSILINTGSWDGAWPGIERAIQLYPDYVDLHFYMGFILLQKEKYPEALAALERCTELGEGNLKHLVTRGFGSFQAWYLKGICYEKLGQLNQAIAAYNEALRIHPGYTDAREALHQLAQK</sequence>
<organism evidence="3 4">
    <name type="scientific">Alicyclobacillus mengziensis</name>
    <dbReference type="NCBI Taxonomy" id="2931921"/>
    <lineage>
        <taxon>Bacteria</taxon>
        <taxon>Bacillati</taxon>
        <taxon>Bacillota</taxon>
        <taxon>Bacilli</taxon>
        <taxon>Bacillales</taxon>
        <taxon>Alicyclobacillaceae</taxon>
        <taxon>Alicyclobacillus</taxon>
    </lineage>
</organism>
<dbReference type="Proteomes" id="UP000663505">
    <property type="component" value="Chromosome"/>
</dbReference>
<keyword evidence="1" id="KW-0802">TPR repeat</keyword>
<evidence type="ECO:0000259" key="2">
    <source>
        <dbReference type="Pfam" id="PF00535"/>
    </source>
</evidence>
<name>A0A9X7W3Z6_9BACL</name>
<dbReference type="PROSITE" id="PS50293">
    <property type="entry name" value="TPR_REGION"/>
    <property type="match status" value="1"/>
</dbReference>
<protein>
    <submittedName>
        <fullName evidence="3">Glycosyltransferase</fullName>
    </submittedName>
</protein>
<dbReference type="InterPro" id="IPR019734">
    <property type="entry name" value="TPR_rpt"/>
</dbReference>
<dbReference type="KEGG" id="afx:JZ786_19625"/>
<feature type="repeat" description="TPR" evidence="1">
    <location>
        <begin position="313"/>
        <end position="346"/>
    </location>
</feature>
<dbReference type="InterPro" id="IPR011990">
    <property type="entry name" value="TPR-like_helical_dom_sf"/>
</dbReference>
<dbReference type="InterPro" id="IPR029044">
    <property type="entry name" value="Nucleotide-diphossugar_trans"/>
</dbReference>
<dbReference type="SUPFAM" id="SSF53448">
    <property type="entry name" value="Nucleotide-diphospho-sugar transferases"/>
    <property type="match status" value="1"/>
</dbReference>
<reference evidence="3 4" key="1">
    <citation type="submission" date="2021-02" db="EMBL/GenBank/DDBJ databases">
        <title>Alicyclobacillus curvatus sp. nov. and Alicyclobacillus mengziensis sp. nov., two acidophilic bacteria isolated from acid mine drainage.</title>
        <authorList>
            <person name="Huang Y."/>
        </authorList>
    </citation>
    <scope>NUCLEOTIDE SEQUENCE [LARGE SCALE GENOMIC DNA]</scope>
    <source>
        <strain evidence="3 4">S30H14</strain>
    </source>
</reference>
<feature type="domain" description="Glycosyltransferase 2-like" evidence="2">
    <location>
        <begin position="1"/>
        <end position="149"/>
    </location>
</feature>
<dbReference type="Pfam" id="PF00515">
    <property type="entry name" value="TPR_1"/>
    <property type="match status" value="1"/>
</dbReference>
<dbReference type="Gene3D" id="3.90.550.10">
    <property type="entry name" value="Spore Coat Polysaccharide Biosynthesis Protein SpsA, Chain A"/>
    <property type="match status" value="1"/>
</dbReference>
<dbReference type="EMBL" id="CP071182">
    <property type="protein sequence ID" value="QSO50005.1"/>
    <property type="molecule type" value="Genomic_DNA"/>
</dbReference>
<dbReference type="PANTHER" id="PTHR43630">
    <property type="entry name" value="POLY-BETA-1,6-N-ACETYL-D-GLUCOSAMINE SYNTHASE"/>
    <property type="match status" value="1"/>
</dbReference>